<dbReference type="Proteomes" id="UP000013827">
    <property type="component" value="Unassembled WGS sequence"/>
</dbReference>
<proteinExistence type="predicted"/>
<organism evidence="1 2">
    <name type="scientific">Emiliania huxleyi (strain CCMP1516)</name>
    <dbReference type="NCBI Taxonomy" id="280463"/>
    <lineage>
        <taxon>Eukaryota</taxon>
        <taxon>Haptista</taxon>
        <taxon>Haptophyta</taxon>
        <taxon>Prymnesiophyceae</taxon>
        <taxon>Isochrysidales</taxon>
        <taxon>Noelaerhabdaceae</taxon>
        <taxon>Emiliania</taxon>
    </lineage>
</organism>
<reference evidence="1" key="2">
    <citation type="submission" date="2024-10" db="UniProtKB">
        <authorList>
            <consortium name="EnsemblProtists"/>
        </authorList>
    </citation>
    <scope>IDENTIFICATION</scope>
</reference>
<keyword evidence="2" id="KW-1185">Reference proteome</keyword>
<accession>A0A0D3ICN3</accession>
<reference evidence="2" key="1">
    <citation type="journal article" date="2013" name="Nature">
        <title>Pan genome of the phytoplankton Emiliania underpins its global distribution.</title>
        <authorList>
            <person name="Read B.A."/>
            <person name="Kegel J."/>
            <person name="Klute M.J."/>
            <person name="Kuo A."/>
            <person name="Lefebvre S.C."/>
            <person name="Maumus F."/>
            <person name="Mayer C."/>
            <person name="Miller J."/>
            <person name="Monier A."/>
            <person name="Salamov A."/>
            <person name="Young J."/>
            <person name="Aguilar M."/>
            <person name="Claverie J.M."/>
            <person name="Frickenhaus S."/>
            <person name="Gonzalez K."/>
            <person name="Herman E.K."/>
            <person name="Lin Y.C."/>
            <person name="Napier J."/>
            <person name="Ogata H."/>
            <person name="Sarno A.F."/>
            <person name="Shmutz J."/>
            <person name="Schroeder D."/>
            <person name="de Vargas C."/>
            <person name="Verret F."/>
            <person name="von Dassow P."/>
            <person name="Valentin K."/>
            <person name="Van de Peer Y."/>
            <person name="Wheeler G."/>
            <person name="Dacks J.B."/>
            <person name="Delwiche C.F."/>
            <person name="Dyhrman S.T."/>
            <person name="Glockner G."/>
            <person name="John U."/>
            <person name="Richards T."/>
            <person name="Worden A.Z."/>
            <person name="Zhang X."/>
            <person name="Grigoriev I.V."/>
            <person name="Allen A.E."/>
            <person name="Bidle K."/>
            <person name="Borodovsky M."/>
            <person name="Bowler C."/>
            <person name="Brownlee C."/>
            <person name="Cock J.M."/>
            <person name="Elias M."/>
            <person name="Gladyshev V.N."/>
            <person name="Groth M."/>
            <person name="Guda C."/>
            <person name="Hadaegh A."/>
            <person name="Iglesias-Rodriguez M.D."/>
            <person name="Jenkins J."/>
            <person name="Jones B.M."/>
            <person name="Lawson T."/>
            <person name="Leese F."/>
            <person name="Lindquist E."/>
            <person name="Lobanov A."/>
            <person name="Lomsadze A."/>
            <person name="Malik S.B."/>
            <person name="Marsh M.E."/>
            <person name="Mackinder L."/>
            <person name="Mock T."/>
            <person name="Mueller-Roeber B."/>
            <person name="Pagarete A."/>
            <person name="Parker M."/>
            <person name="Probert I."/>
            <person name="Quesneville H."/>
            <person name="Raines C."/>
            <person name="Rensing S.A."/>
            <person name="Riano-Pachon D.M."/>
            <person name="Richier S."/>
            <person name="Rokitta S."/>
            <person name="Shiraiwa Y."/>
            <person name="Soanes D.M."/>
            <person name="van der Giezen M."/>
            <person name="Wahlund T.M."/>
            <person name="Williams B."/>
            <person name="Wilson W."/>
            <person name="Wolfe G."/>
            <person name="Wurch L.L."/>
        </authorList>
    </citation>
    <scope>NUCLEOTIDE SEQUENCE</scope>
</reference>
<dbReference type="EnsemblProtists" id="EOD09018">
    <property type="protein sequence ID" value="EOD09018"/>
    <property type="gene ID" value="EMIHUDRAFT_438161"/>
</dbReference>
<dbReference type="GeneID" id="17255161"/>
<evidence type="ECO:0000313" key="1">
    <source>
        <dbReference type="EnsemblProtists" id="EOD09018"/>
    </source>
</evidence>
<sequence length="369" mass="40777">MPHPPWAPKPPKPPSSGGLLVQEAVPLSALYDLAGHSYEGRGAELIARRAHAGIEGTSVRVMRYPPSWSCVPPSPRPRAPHHVGPRATLAGLRATRSEGPEPPEEDLKGLPPLWFHATVTARHPKAPEEVQAVDLEYKFCCLEPRFGDGCDTTSLNILLPELCVAIEGLAVDLIDRSSSGVAATSSLPDVISARWEEPTAAEGREGLFGKLSFILQRPVLFQLVAEARRLSVRGKKALQVLNPLIGTRREMRIEADVELTRLTYSLIFREEEVHWSISDIHLQLARDGSIQCRSAEGGLVEWLLRAVPAKLLEIINKALQDNLRKEQPLFLWRGDAAEIGALDGFYRELSRLAWLKQEVMRSFRDSGAS</sequence>
<name>A0A0D3ICN3_EMIH1</name>
<protein>
    <submittedName>
        <fullName evidence="1">Uncharacterized protein</fullName>
    </submittedName>
</protein>
<dbReference type="RefSeq" id="XP_005761447.1">
    <property type="nucleotide sequence ID" value="XM_005761390.1"/>
</dbReference>
<dbReference type="AlphaFoldDB" id="A0A0D3ICN3"/>
<dbReference type="KEGG" id="ehx:EMIHUDRAFT_438161"/>
<evidence type="ECO:0000313" key="2">
    <source>
        <dbReference type="Proteomes" id="UP000013827"/>
    </source>
</evidence>
<dbReference type="HOGENOM" id="CLU_751073_0_0_1"/>
<dbReference type="PaxDb" id="2903-EOD09018"/>